<gene>
    <name evidence="2" type="ORF">EFB08_11540</name>
</gene>
<comment type="caution">
    <text evidence="2">The sequence shown here is derived from an EMBL/GenBank/DDBJ whole genome shotgun (WGS) entry which is preliminary data.</text>
</comment>
<reference evidence="2 3" key="1">
    <citation type="submission" date="2018-11" db="EMBL/GenBank/DDBJ databases">
        <title>Rufibacter latericius sp. nov., isolated from water in Baiyang Lake.</title>
        <authorList>
            <person name="Yang Y."/>
        </authorList>
    </citation>
    <scope>NUCLEOTIDE SEQUENCE [LARGE SCALE GENOMIC DNA]</scope>
    <source>
        <strain evidence="2 3">R-22-1c-1</strain>
    </source>
</reference>
<dbReference type="AlphaFoldDB" id="A0A3M9MM75"/>
<sequence length="70" mass="7534">MNLLHKIFFPGVPYPAAIIVHFIIGGIIAALFGAIAFGYRGEGYALPVIGGLVGIVFGFVTHLTYKQTKR</sequence>
<keyword evidence="1" id="KW-0812">Transmembrane</keyword>
<evidence type="ECO:0000313" key="2">
    <source>
        <dbReference type="EMBL" id="RNI26644.1"/>
    </source>
</evidence>
<name>A0A3M9MM75_9BACT</name>
<dbReference type="RefSeq" id="WP_123127127.1">
    <property type="nucleotide sequence ID" value="NZ_RJJD01000006.1"/>
</dbReference>
<feature type="transmembrane region" description="Helical" evidence="1">
    <location>
        <begin position="44"/>
        <end position="65"/>
    </location>
</feature>
<keyword evidence="3" id="KW-1185">Reference proteome</keyword>
<keyword evidence="1" id="KW-1133">Transmembrane helix</keyword>
<accession>A0A3M9MM75</accession>
<protein>
    <submittedName>
        <fullName evidence="2">Uncharacterized protein</fullName>
    </submittedName>
</protein>
<evidence type="ECO:0000313" key="3">
    <source>
        <dbReference type="Proteomes" id="UP000272117"/>
    </source>
</evidence>
<feature type="transmembrane region" description="Helical" evidence="1">
    <location>
        <begin position="12"/>
        <end position="38"/>
    </location>
</feature>
<proteinExistence type="predicted"/>
<dbReference type="EMBL" id="RJJD01000006">
    <property type="protein sequence ID" value="RNI26644.1"/>
    <property type="molecule type" value="Genomic_DNA"/>
</dbReference>
<dbReference type="Proteomes" id="UP000272117">
    <property type="component" value="Unassembled WGS sequence"/>
</dbReference>
<organism evidence="2 3">
    <name type="scientific">Rufibacter latericius</name>
    <dbReference type="NCBI Taxonomy" id="2487040"/>
    <lineage>
        <taxon>Bacteria</taxon>
        <taxon>Pseudomonadati</taxon>
        <taxon>Bacteroidota</taxon>
        <taxon>Cytophagia</taxon>
        <taxon>Cytophagales</taxon>
        <taxon>Hymenobacteraceae</taxon>
        <taxon>Rufibacter</taxon>
    </lineage>
</organism>
<evidence type="ECO:0000256" key="1">
    <source>
        <dbReference type="SAM" id="Phobius"/>
    </source>
</evidence>
<keyword evidence="1" id="KW-0472">Membrane</keyword>